<evidence type="ECO:0000313" key="3">
    <source>
        <dbReference type="Proteomes" id="UP000220034"/>
    </source>
</evidence>
<dbReference type="EMBL" id="OCTN01000001">
    <property type="protein sequence ID" value="SOH92335.1"/>
    <property type="molecule type" value="Genomic_DNA"/>
</dbReference>
<dbReference type="InterPro" id="IPR009922">
    <property type="entry name" value="DUF1457"/>
</dbReference>
<protein>
    <submittedName>
        <fullName evidence="2">PAS domain-containing protein</fullName>
    </submittedName>
</protein>
<dbReference type="OrthoDB" id="8478628at2"/>
<reference evidence="3" key="1">
    <citation type="submission" date="2017-09" db="EMBL/GenBank/DDBJ databases">
        <authorList>
            <person name="Varghese N."/>
            <person name="Submissions S."/>
        </authorList>
    </citation>
    <scope>NUCLEOTIDE SEQUENCE [LARGE SCALE GENOMIC DNA]</scope>
    <source>
        <strain evidence="3">C7</strain>
    </source>
</reference>
<evidence type="ECO:0000256" key="1">
    <source>
        <dbReference type="SAM" id="MobiDB-lite"/>
    </source>
</evidence>
<keyword evidence="3" id="KW-1185">Reference proteome</keyword>
<sequence length="213" mass="23469">MDRQVILNDLSTYWDELRGHRVAPRRSDLNPNRFGAALEHMFILETSQDGPLRIRLAGTRLCDMMGMEPRGMPARAIFMPPDQRHADSLLNEVVRNPAVIDITINATSESGAVYEGGMMLRPLCDDFGTVTRVLGCIVMDAPQFEVNLDIGISSASVNTLGEPASSMEPAGFAEEQTPFEGPHIRSVPQTGTVTRPTRQPLSRDHLRIVSSRG</sequence>
<name>A0A2C9CMC0_9RHOB</name>
<organism evidence="2 3">
    <name type="scientific">Pontivivens marinum</name>
    <dbReference type="NCBI Taxonomy" id="1690039"/>
    <lineage>
        <taxon>Bacteria</taxon>
        <taxon>Pseudomonadati</taxon>
        <taxon>Pseudomonadota</taxon>
        <taxon>Alphaproteobacteria</taxon>
        <taxon>Rhodobacterales</taxon>
        <taxon>Paracoccaceae</taxon>
        <taxon>Pontivivens</taxon>
    </lineage>
</organism>
<accession>A0A2C9CMC0</accession>
<dbReference type="AlphaFoldDB" id="A0A2C9CMC0"/>
<dbReference type="Proteomes" id="UP000220034">
    <property type="component" value="Unassembled WGS sequence"/>
</dbReference>
<dbReference type="RefSeq" id="WP_097927922.1">
    <property type="nucleotide sequence ID" value="NZ_OCTN01000001.1"/>
</dbReference>
<gene>
    <name evidence="2" type="ORF">SAMN06273572_101177</name>
</gene>
<dbReference type="Pfam" id="PF07310">
    <property type="entry name" value="PAS_5"/>
    <property type="match status" value="1"/>
</dbReference>
<proteinExistence type="predicted"/>
<feature type="compositionally biased region" description="Polar residues" evidence="1">
    <location>
        <begin position="187"/>
        <end position="200"/>
    </location>
</feature>
<evidence type="ECO:0000313" key="2">
    <source>
        <dbReference type="EMBL" id="SOH92335.1"/>
    </source>
</evidence>
<feature type="region of interest" description="Disordered" evidence="1">
    <location>
        <begin position="161"/>
        <end position="213"/>
    </location>
</feature>